<dbReference type="EMBL" id="JAUTXU010000281">
    <property type="protein sequence ID" value="KAK3690750.1"/>
    <property type="molecule type" value="Genomic_DNA"/>
</dbReference>
<comment type="caution">
    <text evidence="1">The sequence shown here is derived from an EMBL/GenBank/DDBJ whole genome shotgun (WGS) entry which is preliminary data.</text>
</comment>
<evidence type="ECO:0000313" key="1">
    <source>
        <dbReference type="EMBL" id="KAK3690750.1"/>
    </source>
</evidence>
<sequence>MATAGVAPAFLGALVGCQLKKIAEVILPTKWAKCFAGLCPEATAQLETHLPPAPPTKEPVIRLVYYASKTPKTITEYSTTTISRIVPLPNGDRFETSSSGPSTPGSREYRYGRQELYVLLFILLVVVVILTGFVMWFRKPVKVGKTLKEVNDEIDYAPTSWPEMFARQKKKAEAADHRAKEAAKEVSVLQKTNKEQRTTINILKDSMPGLESTSKKYADVKPRYRALCTKHQTLEKDHEDLKKSVAESKKEATHLENENRELAATNGELVESSSKARGEKTAAEASLKALDGQYKSSFDQRVEEERVEIGKAAKQQFAHERTLAVREKAELSNEIGNLKTTNTDLEKKLVAAEQQFVREQTTAAQSKIETEGKIAATTTKSSDLESKLATVQQQLAHEQTTAAESKTETEEKVAAITAKSDEVESKLGEVEQQLARERATGAQSKTEADEQLAATTAKIHHFEHRCGSLEVDLKIEQAKTAGLEQALSELEEDYEELRGKRDKLNANFDVNADEAVEEAKAEISRLEARLARECHCRRGGVDGGDWDDDDHDEDESGDGSGGRDVKDEDSSDPSAGADPSGGQEEDPQDGGFPCDDAEQDWEAPTERTDSDQGLSVYDTAPSPPTPTDSPDLAQSLQPSSLTGDGDPEDDDEDEDDDSGEWDEYGPESGHDAEDGGNSDPLAEADPSGGQEEGLEGNRKPDHDGNPAAKWPSATQRRRILRRTADQRGSTSMQAGASSSKLPTALELDQARALSSMPIPGHGAQASQSGSAGWSSTAATGSGRSNTEAADAANTQPPRQLNKAAPDPKTLHGDAPVFTPYALQPQAANRPQALAAGSGAPAPPGTPSQAVSSSGYQATSSTGPSTTADASQAGRSGPTKKPRKRGGQGVELSGPSGSESRIGCIFEL</sequence>
<dbReference type="Proteomes" id="UP001281147">
    <property type="component" value="Unassembled WGS sequence"/>
</dbReference>
<name>A0ACC3MFC1_9PEZI</name>
<proteinExistence type="predicted"/>
<organism evidence="1 2">
    <name type="scientific">Vermiconidia calcicola</name>
    <dbReference type="NCBI Taxonomy" id="1690605"/>
    <lineage>
        <taxon>Eukaryota</taxon>
        <taxon>Fungi</taxon>
        <taxon>Dikarya</taxon>
        <taxon>Ascomycota</taxon>
        <taxon>Pezizomycotina</taxon>
        <taxon>Dothideomycetes</taxon>
        <taxon>Dothideomycetidae</taxon>
        <taxon>Mycosphaerellales</taxon>
        <taxon>Extremaceae</taxon>
        <taxon>Vermiconidia</taxon>
    </lineage>
</organism>
<accession>A0ACC3MFC1</accession>
<reference evidence="1" key="1">
    <citation type="submission" date="2023-07" db="EMBL/GenBank/DDBJ databases">
        <title>Black Yeasts Isolated from many extreme environments.</title>
        <authorList>
            <person name="Coleine C."/>
            <person name="Stajich J.E."/>
            <person name="Selbmann L."/>
        </authorList>
    </citation>
    <scope>NUCLEOTIDE SEQUENCE</scope>
    <source>
        <strain evidence="1">CCFEE 5714</strain>
    </source>
</reference>
<gene>
    <name evidence="1" type="ORF">LTR37_019016</name>
</gene>
<keyword evidence="2" id="KW-1185">Reference proteome</keyword>
<protein>
    <submittedName>
        <fullName evidence="1">Uncharacterized protein</fullName>
    </submittedName>
</protein>
<evidence type="ECO:0000313" key="2">
    <source>
        <dbReference type="Proteomes" id="UP001281147"/>
    </source>
</evidence>